<keyword evidence="2" id="KW-1185">Reference proteome</keyword>
<comment type="caution">
    <text evidence="1">The sequence shown here is derived from an EMBL/GenBank/DDBJ whole genome shotgun (WGS) entry which is preliminary data.</text>
</comment>
<gene>
    <name evidence="1" type="ORF">NHX12_002121</name>
</gene>
<reference evidence="1" key="1">
    <citation type="submission" date="2022-07" db="EMBL/GenBank/DDBJ databases">
        <title>Chromosome-level genome of Muraenolepis orangiensis.</title>
        <authorList>
            <person name="Kim J."/>
        </authorList>
    </citation>
    <scope>NUCLEOTIDE SEQUENCE</scope>
    <source>
        <strain evidence="1">KU_S4_2022</strain>
        <tissue evidence="1">Muscle</tissue>
    </source>
</reference>
<dbReference type="EMBL" id="JANIIK010000109">
    <property type="protein sequence ID" value="KAJ3598616.1"/>
    <property type="molecule type" value="Genomic_DNA"/>
</dbReference>
<evidence type="ECO:0000313" key="1">
    <source>
        <dbReference type="EMBL" id="KAJ3598616.1"/>
    </source>
</evidence>
<name>A0A9Q0IIT7_9TELE</name>
<proteinExistence type="predicted"/>
<dbReference type="AlphaFoldDB" id="A0A9Q0IIT7"/>
<accession>A0A9Q0IIT7</accession>
<dbReference type="Proteomes" id="UP001148018">
    <property type="component" value="Unassembled WGS sequence"/>
</dbReference>
<dbReference type="OrthoDB" id="8941680at2759"/>
<organism evidence="1 2">
    <name type="scientific">Muraenolepis orangiensis</name>
    <name type="common">Patagonian moray cod</name>
    <dbReference type="NCBI Taxonomy" id="630683"/>
    <lineage>
        <taxon>Eukaryota</taxon>
        <taxon>Metazoa</taxon>
        <taxon>Chordata</taxon>
        <taxon>Craniata</taxon>
        <taxon>Vertebrata</taxon>
        <taxon>Euteleostomi</taxon>
        <taxon>Actinopterygii</taxon>
        <taxon>Neopterygii</taxon>
        <taxon>Teleostei</taxon>
        <taxon>Neoteleostei</taxon>
        <taxon>Acanthomorphata</taxon>
        <taxon>Zeiogadaria</taxon>
        <taxon>Gadariae</taxon>
        <taxon>Gadiformes</taxon>
        <taxon>Muraenolepidoidei</taxon>
        <taxon>Muraenolepididae</taxon>
        <taxon>Muraenolepis</taxon>
    </lineage>
</organism>
<sequence length="140" mass="14965">MEWASELLVSSLVAFDLLWLSNDRNTAHVLLCGSCLFLGLRDCLSADTLVLMTYCLGLSSLSCSLTVCLFSGNGVGALGSLALGLPSLGLRVGVQVLSPLLSPVASERLVKWILKGSLSFGCWAATQGLNRFLLEVRTWD</sequence>
<evidence type="ECO:0000313" key="2">
    <source>
        <dbReference type="Proteomes" id="UP001148018"/>
    </source>
</evidence>
<protein>
    <submittedName>
        <fullName evidence="1">Uncharacterized protein</fullName>
    </submittedName>
</protein>